<comment type="caution">
    <text evidence="3">The sequence shown here is derived from an EMBL/GenBank/DDBJ whole genome shotgun (WGS) entry which is preliminary data.</text>
</comment>
<evidence type="ECO:0000313" key="3">
    <source>
        <dbReference type="EMBL" id="OOV88781.1"/>
    </source>
</evidence>
<evidence type="ECO:0000256" key="1">
    <source>
        <dbReference type="ARBA" id="ARBA00022801"/>
    </source>
</evidence>
<proteinExistence type="predicted"/>
<dbReference type="STRING" id="966.BTA35_0204700"/>
<accession>A0A1T1HG08</accession>
<protein>
    <recommendedName>
        <fullName evidence="2">Alpha/beta hydrolase fold-3 domain-containing protein</fullName>
    </recommendedName>
</protein>
<keyword evidence="1" id="KW-0378">Hydrolase</keyword>
<dbReference type="Pfam" id="PF07859">
    <property type="entry name" value="Abhydrolase_3"/>
    <property type="match status" value="1"/>
</dbReference>
<reference evidence="3" key="1">
    <citation type="submission" date="2017-02" db="EMBL/GenBank/DDBJ databases">
        <title>Draft Genome Sequence of the Salt Water Bacterium Oceanospirillum linum ATCC 11336.</title>
        <authorList>
            <person name="Trachtenberg A.M."/>
            <person name="Carney J.G."/>
            <person name="Linnane J.D."/>
            <person name="Rheaume B.A."/>
            <person name="Pitts N.L."/>
            <person name="Mykles D.L."/>
            <person name="Maclea K.S."/>
        </authorList>
    </citation>
    <scope>NUCLEOTIDE SEQUENCE [LARGE SCALE GENOMIC DNA]</scope>
    <source>
        <strain evidence="3">ATCC 11336</strain>
    </source>
</reference>
<dbReference type="InterPro" id="IPR013094">
    <property type="entry name" value="AB_hydrolase_3"/>
</dbReference>
<dbReference type="SUPFAM" id="SSF53474">
    <property type="entry name" value="alpha/beta-Hydrolases"/>
    <property type="match status" value="1"/>
</dbReference>
<dbReference type="InterPro" id="IPR050300">
    <property type="entry name" value="GDXG_lipolytic_enzyme"/>
</dbReference>
<sequence>MLDSLFAGGAMKLSQSKEIARDVVSTPLSAFSAETLKPLHPALEHWRIQFNQLLASLPPEQKTATPEAARQALAGITSRFVCAGPELYRVEGAVLGGDDLTEALQCPLPLMLYQAVEKPDALVLFVHGGGHVAGSIEVYDPICRRLAQESGQAVLAMDYPLAPANPWPAGIKSVAELMRLLPHVLDTFQLSPGIRVMMIGDSGGAAMAATLCLQQPKTLPGYPEALVLLYPSLDYRMQAGSIQQFSEGYFLTEERMRWYFDQYLQGRVEPLSVSPSAMPVPSHFPRTLLMSAGYDPLRDEAGFFFGKLINAGVDVDGVCYEQMLHAFLNLESLVPEACQDAYNAISRFLAAGRTKGLGQVKD</sequence>
<dbReference type="Proteomes" id="UP000190064">
    <property type="component" value="Unassembled WGS sequence"/>
</dbReference>
<dbReference type="GO" id="GO:0016787">
    <property type="term" value="F:hydrolase activity"/>
    <property type="evidence" value="ECO:0007669"/>
    <property type="project" value="UniProtKB-KW"/>
</dbReference>
<dbReference type="Gene3D" id="3.40.50.1820">
    <property type="entry name" value="alpha/beta hydrolase"/>
    <property type="match status" value="1"/>
</dbReference>
<dbReference type="PANTHER" id="PTHR48081:SF8">
    <property type="entry name" value="ALPHA_BETA HYDROLASE FOLD-3 DOMAIN-CONTAINING PROTEIN-RELATED"/>
    <property type="match status" value="1"/>
</dbReference>
<dbReference type="AlphaFoldDB" id="A0A1T1HG08"/>
<dbReference type="EMBL" id="MTSD02000001">
    <property type="protein sequence ID" value="OOV88781.1"/>
    <property type="molecule type" value="Genomic_DNA"/>
</dbReference>
<organism evidence="3 4">
    <name type="scientific">Oceanospirillum linum</name>
    <dbReference type="NCBI Taxonomy" id="966"/>
    <lineage>
        <taxon>Bacteria</taxon>
        <taxon>Pseudomonadati</taxon>
        <taxon>Pseudomonadota</taxon>
        <taxon>Gammaproteobacteria</taxon>
        <taxon>Oceanospirillales</taxon>
        <taxon>Oceanospirillaceae</taxon>
        <taxon>Oceanospirillum</taxon>
    </lineage>
</organism>
<keyword evidence="4" id="KW-1185">Reference proteome</keyword>
<gene>
    <name evidence="3" type="ORF">BTA35_0204700</name>
</gene>
<dbReference type="PANTHER" id="PTHR48081">
    <property type="entry name" value="AB HYDROLASE SUPERFAMILY PROTEIN C4A8.06C"/>
    <property type="match status" value="1"/>
</dbReference>
<name>A0A1T1HG08_OCELI</name>
<evidence type="ECO:0000313" key="4">
    <source>
        <dbReference type="Proteomes" id="UP000190064"/>
    </source>
</evidence>
<feature type="domain" description="Alpha/beta hydrolase fold-3" evidence="2">
    <location>
        <begin position="123"/>
        <end position="328"/>
    </location>
</feature>
<dbReference type="InterPro" id="IPR029058">
    <property type="entry name" value="AB_hydrolase_fold"/>
</dbReference>
<evidence type="ECO:0000259" key="2">
    <source>
        <dbReference type="Pfam" id="PF07859"/>
    </source>
</evidence>